<keyword evidence="2" id="KW-1185">Reference proteome</keyword>
<sequence>MGLLGTRPENLLRGESIECGKRVVGAASGGRRGLRRILGGAVSKIDSGDVHHGLSDGSHVHGA</sequence>
<dbReference type="EMBL" id="PGOL01003518">
    <property type="protein sequence ID" value="PKI40596.1"/>
    <property type="molecule type" value="Genomic_DNA"/>
</dbReference>
<dbReference type="Proteomes" id="UP000233551">
    <property type="component" value="Unassembled WGS sequence"/>
</dbReference>
<evidence type="ECO:0000313" key="2">
    <source>
        <dbReference type="Proteomes" id="UP000233551"/>
    </source>
</evidence>
<dbReference type="AlphaFoldDB" id="A0A2I0IB43"/>
<gene>
    <name evidence="1" type="ORF">CRG98_039006</name>
</gene>
<reference evidence="1 2" key="1">
    <citation type="submission" date="2017-11" db="EMBL/GenBank/DDBJ databases">
        <title>De-novo sequencing of pomegranate (Punica granatum L.) genome.</title>
        <authorList>
            <person name="Akparov Z."/>
            <person name="Amiraslanov A."/>
            <person name="Hajiyeva S."/>
            <person name="Abbasov M."/>
            <person name="Kaur K."/>
            <person name="Hamwieh A."/>
            <person name="Solovyev V."/>
            <person name="Salamov A."/>
            <person name="Braich B."/>
            <person name="Kosarev P."/>
            <person name="Mahmoud A."/>
            <person name="Hajiyev E."/>
            <person name="Babayeva S."/>
            <person name="Izzatullayeva V."/>
            <person name="Mammadov A."/>
            <person name="Mammadov A."/>
            <person name="Sharifova S."/>
            <person name="Ojaghi J."/>
            <person name="Eynullazada K."/>
            <person name="Bayramov B."/>
            <person name="Abdulazimova A."/>
            <person name="Shahmuradov I."/>
        </authorList>
    </citation>
    <scope>NUCLEOTIDE SEQUENCE [LARGE SCALE GENOMIC DNA]</scope>
    <source>
        <strain evidence="2">cv. AG2017</strain>
        <tissue evidence="1">Leaf</tissue>
    </source>
</reference>
<accession>A0A2I0IB43</accession>
<evidence type="ECO:0000313" key="1">
    <source>
        <dbReference type="EMBL" id="PKI40596.1"/>
    </source>
</evidence>
<comment type="caution">
    <text evidence="1">The sequence shown here is derived from an EMBL/GenBank/DDBJ whole genome shotgun (WGS) entry which is preliminary data.</text>
</comment>
<protein>
    <submittedName>
        <fullName evidence="1">Uncharacterized protein</fullName>
    </submittedName>
</protein>
<proteinExistence type="predicted"/>
<organism evidence="1 2">
    <name type="scientific">Punica granatum</name>
    <name type="common">Pomegranate</name>
    <dbReference type="NCBI Taxonomy" id="22663"/>
    <lineage>
        <taxon>Eukaryota</taxon>
        <taxon>Viridiplantae</taxon>
        <taxon>Streptophyta</taxon>
        <taxon>Embryophyta</taxon>
        <taxon>Tracheophyta</taxon>
        <taxon>Spermatophyta</taxon>
        <taxon>Magnoliopsida</taxon>
        <taxon>eudicotyledons</taxon>
        <taxon>Gunneridae</taxon>
        <taxon>Pentapetalae</taxon>
        <taxon>rosids</taxon>
        <taxon>malvids</taxon>
        <taxon>Myrtales</taxon>
        <taxon>Lythraceae</taxon>
        <taxon>Punica</taxon>
    </lineage>
</organism>
<name>A0A2I0IB43_PUNGR</name>